<dbReference type="Proteomes" id="UP000198319">
    <property type="component" value="Unassembled WGS sequence"/>
</dbReference>
<dbReference type="STRING" id="1278819.BHE19_14925"/>
<dbReference type="Pfam" id="PF00903">
    <property type="entry name" value="Glyoxalase"/>
    <property type="match status" value="1"/>
</dbReference>
<evidence type="ECO:0000313" key="5">
    <source>
        <dbReference type="Proteomes" id="UP000198319"/>
    </source>
</evidence>
<dbReference type="Gene3D" id="3.10.180.10">
    <property type="entry name" value="2,3-Dihydroxybiphenyl 1,2-Dioxygenase, domain 1"/>
    <property type="match status" value="1"/>
</dbReference>
<dbReference type="PANTHER" id="PTHR34109:SF1">
    <property type="entry name" value="VOC DOMAIN-CONTAINING PROTEIN"/>
    <property type="match status" value="1"/>
</dbReference>
<protein>
    <submittedName>
        <fullName evidence="2">Glyoxalase</fullName>
    </submittedName>
</protein>
<evidence type="ECO:0000313" key="3">
    <source>
        <dbReference type="EMBL" id="OXB20124.1"/>
    </source>
</evidence>
<reference evidence="4" key="2">
    <citation type="submission" date="2016-09" db="EMBL/GenBank/DDBJ databases">
        <authorList>
            <person name="Chen S."/>
            <person name="Walker E."/>
        </authorList>
    </citation>
    <scope>NUCLEOTIDE SEQUENCE [LARGE SCALE GENOMIC DNA]</scope>
    <source>
        <strain evidence="4">MSU</strain>
    </source>
</reference>
<dbReference type="PROSITE" id="PS51819">
    <property type="entry name" value="VOC"/>
    <property type="match status" value="1"/>
</dbReference>
<reference evidence="3 5" key="3">
    <citation type="submission" date="2016-11" db="EMBL/GenBank/DDBJ databases">
        <title>Whole genomes of Flavobacteriaceae.</title>
        <authorList>
            <person name="Stine C."/>
            <person name="Li C."/>
            <person name="Tadesse D."/>
        </authorList>
    </citation>
    <scope>NUCLEOTIDE SEQUENCE [LARGE SCALE GENOMIC DNA]</scope>
    <source>
        <strain evidence="3 5">ATCC BAA-2541</strain>
    </source>
</reference>
<dbReference type="PANTHER" id="PTHR34109">
    <property type="entry name" value="BNAUNNG04460D PROTEIN-RELATED"/>
    <property type="match status" value="1"/>
</dbReference>
<dbReference type="AlphaFoldDB" id="A0A1S1J0W2"/>
<gene>
    <name evidence="3" type="ORF">B0A71_08700</name>
    <name evidence="2" type="ORF">BHE19_14925</name>
</gene>
<dbReference type="InterPro" id="IPR029068">
    <property type="entry name" value="Glyas_Bleomycin-R_OHBP_Dase"/>
</dbReference>
<dbReference type="RefSeq" id="WP_070908129.1">
    <property type="nucleotide sequence ID" value="NZ_JASTTY010000019.1"/>
</dbReference>
<proteinExistence type="predicted"/>
<dbReference type="EMBL" id="MUHG01000016">
    <property type="protein sequence ID" value="OXB20124.1"/>
    <property type="molecule type" value="Genomic_DNA"/>
</dbReference>
<dbReference type="EMBL" id="MIKE01000025">
    <property type="protein sequence ID" value="OHT44212.1"/>
    <property type="molecule type" value="Genomic_DNA"/>
</dbReference>
<dbReference type="InterPro" id="IPR004360">
    <property type="entry name" value="Glyas_Fos-R_dOase_dom"/>
</dbReference>
<evidence type="ECO:0000259" key="1">
    <source>
        <dbReference type="PROSITE" id="PS51819"/>
    </source>
</evidence>
<reference evidence="2" key="1">
    <citation type="submission" date="2016-09" db="EMBL/GenBank/DDBJ databases">
        <authorList>
            <person name="Capua I."/>
            <person name="De Benedictis P."/>
            <person name="Joannis T."/>
            <person name="Lombin L.H."/>
            <person name="Cattoli G."/>
        </authorList>
    </citation>
    <scope>NUCLEOTIDE SEQUENCE [LARGE SCALE GENOMIC DNA]</scope>
    <source>
        <strain evidence="2">MSU</strain>
    </source>
</reference>
<evidence type="ECO:0000313" key="4">
    <source>
        <dbReference type="Proteomes" id="UP000180252"/>
    </source>
</evidence>
<dbReference type="Proteomes" id="UP000180252">
    <property type="component" value="Unassembled WGS sequence"/>
</dbReference>
<accession>A0A1S1J0W2</accession>
<evidence type="ECO:0000313" key="2">
    <source>
        <dbReference type="EMBL" id="OHT44212.1"/>
    </source>
</evidence>
<organism evidence="2 4">
    <name type="scientific">Flavobacterium tructae</name>
    <dbReference type="NCBI Taxonomy" id="1114873"/>
    <lineage>
        <taxon>Bacteria</taxon>
        <taxon>Pseudomonadati</taxon>
        <taxon>Bacteroidota</taxon>
        <taxon>Flavobacteriia</taxon>
        <taxon>Flavobacteriales</taxon>
        <taxon>Flavobacteriaceae</taxon>
        <taxon>Flavobacterium</taxon>
    </lineage>
</organism>
<feature type="domain" description="VOC" evidence="1">
    <location>
        <begin position="21"/>
        <end position="149"/>
    </location>
</feature>
<dbReference type="InterPro" id="IPR037523">
    <property type="entry name" value="VOC_core"/>
</dbReference>
<dbReference type="SUPFAM" id="SSF54593">
    <property type="entry name" value="Glyoxalase/Bleomycin resistance protein/Dihydroxybiphenyl dioxygenase"/>
    <property type="match status" value="1"/>
</dbReference>
<keyword evidence="5" id="KW-1185">Reference proteome</keyword>
<comment type="caution">
    <text evidence="2">The sequence shown here is derived from an EMBL/GenBank/DDBJ whole genome shotgun (WGS) entry which is preliminary data.</text>
</comment>
<name>A0A1S1J0W2_9FLAO</name>
<sequence>MQKDKLNWFKNVEHRTHPHPGLNWLTATLSVPDVARAIDFYTGVMEMVSISELEDQNNGELLFARIRYRGNNFVLNKEHWDFQAVAPITSGQVPPFIFYLYVDDVKTLVAEIRKDKEAKIIAEPEMQFWGDLKARIQDPFGYIWDLAEKAN</sequence>
<dbReference type="OrthoDB" id="9798430at2"/>